<comment type="similarity">
    <text evidence="3">Belongs to the 3-hydroxyacyl-CoA dehydrogenase family.</text>
</comment>
<dbReference type="EMBL" id="UZAN01047313">
    <property type="protein sequence ID" value="VDP85243.1"/>
    <property type="molecule type" value="Genomic_DNA"/>
</dbReference>
<evidence type="ECO:0000256" key="7">
    <source>
        <dbReference type="ARBA" id="ARBA00023027"/>
    </source>
</evidence>
<evidence type="ECO:0000256" key="11">
    <source>
        <dbReference type="PIRSR" id="PIRSR000105-1"/>
    </source>
</evidence>
<keyword evidence="8" id="KW-0443">Lipid metabolism</keyword>
<dbReference type="GO" id="GO:0003857">
    <property type="term" value="F:(3S)-3-hydroxyacyl-CoA dehydrogenase (NAD+) activity"/>
    <property type="evidence" value="ECO:0007669"/>
    <property type="project" value="UniProtKB-EC"/>
</dbReference>
<dbReference type="Gene3D" id="1.10.1040.10">
    <property type="entry name" value="N-(1-d-carboxylethyl)-l-norvaline Dehydrogenase, domain 2"/>
    <property type="match status" value="1"/>
</dbReference>
<protein>
    <recommendedName>
        <fullName evidence="4">3-hydroxyacyl-CoA dehydrogenase</fullName>
        <ecNumber evidence="4">1.1.1.35</ecNumber>
    </recommendedName>
</protein>
<feature type="binding site" evidence="12">
    <location>
        <position position="163"/>
    </location>
    <ligand>
        <name>NAD(+)</name>
        <dbReference type="ChEBI" id="CHEBI:57540"/>
    </ligand>
</feature>
<dbReference type="InterPro" id="IPR022694">
    <property type="entry name" value="3-OHacyl-CoA_DH"/>
</dbReference>
<dbReference type="SUPFAM" id="SSF48179">
    <property type="entry name" value="6-phosphogluconate dehydrogenase C-terminal domain-like"/>
    <property type="match status" value="1"/>
</dbReference>
<dbReference type="Pfam" id="PF02737">
    <property type="entry name" value="3HCDH_N"/>
    <property type="match status" value="1"/>
</dbReference>
<evidence type="ECO:0000256" key="5">
    <source>
        <dbReference type="ARBA" id="ARBA00022832"/>
    </source>
</evidence>
<evidence type="ECO:0000256" key="3">
    <source>
        <dbReference type="ARBA" id="ARBA00009463"/>
    </source>
</evidence>
<keyword evidence="5" id="KW-0276">Fatty acid metabolism</keyword>
<dbReference type="InterPro" id="IPR013328">
    <property type="entry name" value="6PGD_dom2"/>
</dbReference>
<feature type="binding site" evidence="12">
    <location>
        <position position="47"/>
    </location>
    <ligand>
        <name>NAD(+)</name>
        <dbReference type="ChEBI" id="CHEBI:57540"/>
    </ligand>
</feature>
<comment type="subcellular location">
    <subcellularLocation>
        <location evidence="1">Mitochondrion matrix</location>
    </subcellularLocation>
</comment>
<dbReference type="AlphaFoldDB" id="A0A3P8KTF6"/>
<evidence type="ECO:0000256" key="9">
    <source>
        <dbReference type="ARBA" id="ARBA00023128"/>
    </source>
</evidence>
<evidence type="ECO:0000256" key="4">
    <source>
        <dbReference type="ARBA" id="ARBA00013000"/>
    </source>
</evidence>
<feature type="site" description="Important for catalytic activity" evidence="11">
    <location>
        <position position="160"/>
    </location>
</feature>
<comment type="catalytic activity">
    <reaction evidence="10">
        <text>a (3S)-3-hydroxyacyl-CoA + NAD(+) = a 3-oxoacyl-CoA + NADH + H(+)</text>
        <dbReference type="Rhea" id="RHEA:22432"/>
        <dbReference type="ChEBI" id="CHEBI:15378"/>
        <dbReference type="ChEBI" id="CHEBI:57318"/>
        <dbReference type="ChEBI" id="CHEBI:57540"/>
        <dbReference type="ChEBI" id="CHEBI:57945"/>
        <dbReference type="ChEBI" id="CHEBI:90726"/>
        <dbReference type="EC" id="1.1.1.35"/>
    </reaction>
</comment>
<evidence type="ECO:0000256" key="2">
    <source>
        <dbReference type="ARBA" id="ARBA00005005"/>
    </source>
</evidence>
<dbReference type="GO" id="GO:0070403">
    <property type="term" value="F:NAD+ binding"/>
    <property type="evidence" value="ECO:0007669"/>
    <property type="project" value="InterPro"/>
</dbReference>
<accession>A0A3P8KTF6</accession>
<dbReference type="InterPro" id="IPR006180">
    <property type="entry name" value="3-OHacyl-CoA_DH_CS"/>
</dbReference>
<dbReference type="InterPro" id="IPR008927">
    <property type="entry name" value="6-PGluconate_DH-like_C_sf"/>
</dbReference>
<reference evidence="15 16" key="1">
    <citation type="submission" date="2018-11" db="EMBL/GenBank/DDBJ databases">
        <authorList>
            <consortium name="Pathogen Informatics"/>
        </authorList>
    </citation>
    <scope>NUCLEOTIDE SEQUENCE [LARGE SCALE GENOMIC DNA]</scope>
    <source>
        <strain evidence="15 16">Egypt</strain>
    </source>
</reference>
<dbReference type="InterPro" id="IPR052242">
    <property type="entry name" value="Mito_3-hydroxyacyl-CoA_DH"/>
</dbReference>
<feature type="binding site" evidence="12">
    <location>
        <position position="139"/>
    </location>
    <ligand>
        <name>NAD(+)</name>
        <dbReference type="ChEBI" id="CHEBI:57540"/>
    </ligand>
</feature>
<keyword evidence="9" id="KW-0496">Mitochondrion</keyword>
<feature type="binding site" evidence="12">
    <location>
        <position position="112"/>
    </location>
    <ligand>
        <name>NAD(+)</name>
        <dbReference type="ChEBI" id="CHEBI:57540"/>
    </ligand>
</feature>
<dbReference type="GO" id="GO:0006635">
    <property type="term" value="P:fatty acid beta-oxidation"/>
    <property type="evidence" value="ECO:0007669"/>
    <property type="project" value="TreeGrafter"/>
</dbReference>
<dbReference type="PANTHER" id="PTHR43561:SF3">
    <property type="entry name" value="HYDROXYACYL-COENZYME A DEHYDROGENASE, MITOCHONDRIAL"/>
    <property type="match status" value="1"/>
</dbReference>
<feature type="binding site" evidence="12">
    <location>
        <begin position="24"/>
        <end position="29"/>
    </location>
    <ligand>
        <name>NAD(+)</name>
        <dbReference type="ChEBI" id="CHEBI:57540"/>
    </ligand>
</feature>
<feature type="domain" description="3-hydroxyacyl-CoA dehydrogenase C-terminal" evidence="13">
    <location>
        <begin position="206"/>
        <end position="290"/>
    </location>
</feature>
<keyword evidence="7 12" id="KW-0520">NAD</keyword>
<dbReference type="InterPro" id="IPR036291">
    <property type="entry name" value="NAD(P)-bd_dom_sf"/>
</dbReference>
<dbReference type="PIRSF" id="PIRSF000105">
    <property type="entry name" value="HCDH"/>
    <property type="match status" value="1"/>
</dbReference>
<evidence type="ECO:0000256" key="8">
    <source>
        <dbReference type="ARBA" id="ARBA00023098"/>
    </source>
</evidence>
<evidence type="ECO:0000313" key="16">
    <source>
        <dbReference type="Proteomes" id="UP000272942"/>
    </source>
</evidence>
<evidence type="ECO:0000256" key="12">
    <source>
        <dbReference type="PIRSR" id="PIRSR000105-2"/>
    </source>
</evidence>
<dbReference type="FunFam" id="3.40.50.720:FF:000009">
    <property type="entry name" value="Fatty oxidation complex, alpha subunit"/>
    <property type="match status" value="1"/>
</dbReference>
<evidence type="ECO:0000259" key="14">
    <source>
        <dbReference type="Pfam" id="PF02737"/>
    </source>
</evidence>
<dbReference type="Proteomes" id="UP000272942">
    <property type="component" value="Unassembled WGS sequence"/>
</dbReference>
<dbReference type="InterPro" id="IPR006108">
    <property type="entry name" value="3HC_DH_C"/>
</dbReference>
<evidence type="ECO:0000256" key="1">
    <source>
        <dbReference type="ARBA" id="ARBA00004305"/>
    </source>
</evidence>
<feature type="binding site" evidence="12">
    <location>
        <position position="117"/>
    </location>
    <ligand>
        <name>NAD(+)</name>
        <dbReference type="ChEBI" id="CHEBI:57540"/>
    </ligand>
</feature>
<evidence type="ECO:0000313" key="15">
    <source>
        <dbReference type="EMBL" id="VDP85243.1"/>
    </source>
</evidence>
<gene>
    <name evidence="15" type="ORF">ECPE_LOCUS9369</name>
</gene>
<organism evidence="15 16">
    <name type="scientific">Echinostoma caproni</name>
    <dbReference type="NCBI Taxonomy" id="27848"/>
    <lineage>
        <taxon>Eukaryota</taxon>
        <taxon>Metazoa</taxon>
        <taxon>Spiralia</taxon>
        <taxon>Lophotrochozoa</taxon>
        <taxon>Platyhelminthes</taxon>
        <taxon>Trematoda</taxon>
        <taxon>Digenea</taxon>
        <taxon>Plagiorchiida</taxon>
        <taxon>Echinostomata</taxon>
        <taxon>Echinostomatoidea</taxon>
        <taxon>Echinostomatidae</taxon>
        <taxon>Echinostoma</taxon>
    </lineage>
</organism>
<proteinExistence type="inferred from homology"/>
<dbReference type="Gene3D" id="3.40.50.720">
    <property type="entry name" value="NAD(P)-binding Rossmann-like Domain"/>
    <property type="match status" value="1"/>
</dbReference>
<evidence type="ECO:0000259" key="13">
    <source>
        <dbReference type="Pfam" id="PF00725"/>
    </source>
</evidence>
<dbReference type="Pfam" id="PF00725">
    <property type="entry name" value="3HCDH"/>
    <property type="match status" value="1"/>
</dbReference>
<dbReference type="GO" id="GO:0005759">
    <property type="term" value="C:mitochondrial matrix"/>
    <property type="evidence" value="ECO:0007669"/>
    <property type="project" value="UniProtKB-SubCell"/>
</dbReference>
<dbReference type="InterPro" id="IPR006176">
    <property type="entry name" value="3-OHacyl-CoA_DH_NAD-bd"/>
</dbReference>
<name>A0A3P8KTF6_9TREM</name>
<evidence type="ECO:0000256" key="6">
    <source>
        <dbReference type="ARBA" id="ARBA00023002"/>
    </source>
</evidence>
<dbReference type="PROSITE" id="PS00067">
    <property type="entry name" value="3HCDH"/>
    <property type="match status" value="1"/>
</dbReference>
<sequence>MKIARHASTAHQHLSKLKTVAVIGSGLMGSGIAQTAVQYGYSVNLVDSNQSAITKATSKINKNLTRLGEKKFAENKSEAQKYVDSCMSNLHSFSDLEKAISQADLIIEAIVETMDAKHKLFRELDQRARADCYLASNTSSLSLKEISTVISRKERFGGLHFFNPVPVLKLVEVIRTSETSDDTFQVLTQFAASLDKTPVACRDTPGFIVNRLLIPYLIEAVALAERGDASLSDVDVSMKLGAGYPMGPFELSDFIGLDTVKLVMRCPPMLARLVAEGKLGRKTGEGFFKYDNPCWVYPTIDTAQQTVLFLDGTTGNGSDVLMFAHTSFDTHHIIHHDNVA</sequence>
<dbReference type="EC" id="1.1.1.35" evidence="4"/>
<feature type="binding site" evidence="12">
    <location>
        <position position="282"/>
    </location>
    <ligand>
        <name>NAD(+)</name>
        <dbReference type="ChEBI" id="CHEBI:57540"/>
    </ligand>
</feature>
<dbReference type="SUPFAM" id="SSF51735">
    <property type="entry name" value="NAD(P)-binding Rossmann-fold domains"/>
    <property type="match status" value="1"/>
</dbReference>
<evidence type="ECO:0000256" key="10">
    <source>
        <dbReference type="ARBA" id="ARBA00049556"/>
    </source>
</evidence>
<keyword evidence="16" id="KW-1185">Reference proteome</keyword>
<feature type="domain" description="3-hydroxyacyl-CoA dehydrogenase NAD binding" evidence="14">
    <location>
        <begin position="19"/>
        <end position="204"/>
    </location>
</feature>
<comment type="pathway">
    <text evidence="2">Lipid metabolism; fatty acid beta-oxidation.</text>
</comment>
<keyword evidence="6" id="KW-0560">Oxidoreductase</keyword>
<dbReference type="PANTHER" id="PTHR43561">
    <property type="match status" value="1"/>
</dbReference>
<dbReference type="OrthoDB" id="5958943at2759"/>